<dbReference type="EMBL" id="ML978956">
    <property type="protein sequence ID" value="KAF1934467.1"/>
    <property type="molecule type" value="Genomic_DNA"/>
</dbReference>
<dbReference type="GeneID" id="54346555"/>
<evidence type="ECO:0000256" key="1">
    <source>
        <dbReference type="ARBA" id="ARBA00022450"/>
    </source>
</evidence>
<sequence>LQQIWTWNKTVPATFDELLHRLFSKRADEIPNALAIDAWDKTLTYAELDRASGQLAGRLVKAGVGPEVLVPLCFEKSAWAIVSMLAVLKAGGAFVPLDPSQPPARRQKIIELARGKVALVS</sequence>
<dbReference type="OrthoDB" id="416786at2759"/>
<dbReference type="SUPFAM" id="SSF56801">
    <property type="entry name" value="Acetyl-CoA synthetase-like"/>
    <property type="match status" value="1"/>
</dbReference>
<feature type="domain" description="AMP-dependent synthetase/ligase" evidence="3">
    <location>
        <begin position="24"/>
        <end position="119"/>
    </location>
</feature>
<dbReference type="Gene3D" id="3.40.50.12780">
    <property type="entry name" value="N-terminal domain of ligase-like"/>
    <property type="match status" value="1"/>
</dbReference>
<evidence type="ECO:0000313" key="5">
    <source>
        <dbReference type="Proteomes" id="UP000800082"/>
    </source>
</evidence>
<evidence type="ECO:0000259" key="3">
    <source>
        <dbReference type="Pfam" id="PF00501"/>
    </source>
</evidence>
<name>A0A6A5SAG5_9PLEO</name>
<accession>A0A6A5SAG5</accession>
<dbReference type="InterPro" id="IPR000873">
    <property type="entry name" value="AMP-dep_synth/lig_dom"/>
</dbReference>
<organism evidence="4 5">
    <name type="scientific">Didymella exigua CBS 183.55</name>
    <dbReference type="NCBI Taxonomy" id="1150837"/>
    <lineage>
        <taxon>Eukaryota</taxon>
        <taxon>Fungi</taxon>
        <taxon>Dikarya</taxon>
        <taxon>Ascomycota</taxon>
        <taxon>Pezizomycotina</taxon>
        <taxon>Dothideomycetes</taxon>
        <taxon>Pleosporomycetidae</taxon>
        <taxon>Pleosporales</taxon>
        <taxon>Pleosporineae</taxon>
        <taxon>Didymellaceae</taxon>
        <taxon>Didymella</taxon>
    </lineage>
</organism>
<evidence type="ECO:0000256" key="2">
    <source>
        <dbReference type="ARBA" id="ARBA00022553"/>
    </source>
</evidence>
<dbReference type="Pfam" id="PF00501">
    <property type="entry name" value="AMP-binding"/>
    <property type="match status" value="1"/>
</dbReference>
<reference evidence="4" key="1">
    <citation type="journal article" date="2020" name="Stud. Mycol.">
        <title>101 Dothideomycetes genomes: a test case for predicting lifestyles and emergence of pathogens.</title>
        <authorList>
            <person name="Haridas S."/>
            <person name="Albert R."/>
            <person name="Binder M."/>
            <person name="Bloem J."/>
            <person name="Labutti K."/>
            <person name="Salamov A."/>
            <person name="Andreopoulos B."/>
            <person name="Baker S."/>
            <person name="Barry K."/>
            <person name="Bills G."/>
            <person name="Bluhm B."/>
            <person name="Cannon C."/>
            <person name="Castanera R."/>
            <person name="Culley D."/>
            <person name="Daum C."/>
            <person name="Ezra D."/>
            <person name="Gonzalez J."/>
            <person name="Henrissat B."/>
            <person name="Kuo A."/>
            <person name="Liang C."/>
            <person name="Lipzen A."/>
            <person name="Lutzoni F."/>
            <person name="Magnuson J."/>
            <person name="Mondo S."/>
            <person name="Nolan M."/>
            <person name="Ohm R."/>
            <person name="Pangilinan J."/>
            <person name="Park H.-J."/>
            <person name="Ramirez L."/>
            <person name="Alfaro M."/>
            <person name="Sun H."/>
            <person name="Tritt A."/>
            <person name="Yoshinaga Y."/>
            <person name="Zwiers L.-H."/>
            <person name="Turgeon B."/>
            <person name="Goodwin S."/>
            <person name="Spatafora J."/>
            <person name="Crous P."/>
            <person name="Grigoriev I."/>
        </authorList>
    </citation>
    <scope>NUCLEOTIDE SEQUENCE</scope>
    <source>
        <strain evidence="4">CBS 183.55</strain>
    </source>
</reference>
<dbReference type="GO" id="GO:0044550">
    <property type="term" value="P:secondary metabolite biosynthetic process"/>
    <property type="evidence" value="ECO:0007669"/>
    <property type="project" value="TreeGrafter"/>
</dbReference>
<dbReference type="RefSeq" id="XP_033454715.1">
    <property type="nucleotide sequence ID" value="XM_033588908.1"/>
</dbReference>
<dbReference type="PANTHER" id="PTHR45527">
    <property type="entry name" value="NONRIBOSOMAL PEPTIDE SYNTHETASE"/>
    <property type="match status" value="1"/>
</dbReference>
<dbReference type="GO" id="GO:0005737">
    <property type="term" value="C:cytoplasm"/>
    <property type="evidence" value="ECO:0007669"/>
    <property type="project" value="TreeGrafter"/>
</dbReference>
<dbReference type="GO" id="GO:0043041">
    <property type="term" value="P:amino acid activation for nonribosomal peptide biosynthetic process"/>
    <property type="evidence" value="ECO:0007669"/>
    <property type="project" value="TreeGrafter"/>
</dbReference>
<proteinExistence type="predicted"/>
<keyword evidence="2" id="KW-0597">Phosphoprotein</keyword>
<dbReference type="PANTHER" id="PTHR45527:SF1">
    <property type="entry name" value="FATTY ACID SYNTHASE"/>
    <property type="match status" value="1"/>
</dbReference>
<dbReference type="Proteomes" id="UP000800082">
    <property type="component" value="Unassembled WGS sequence"/>
</dbReference>
<feature type="non-terminal residue" evidence="4">
    <location>
        <position position="121"/>
    </location>
</feature>
<gene>
    <name evidence="4" type="ORF">M421DRAFT_27980</name>
</gene>
<dbReference type="AlphaFoldDB" id="A0A6A5SAG5"/>
<dbReference type="GO" id="GO:0031177">
    <property type="term" value="F:phosphopantetheine binding"/>
    <property type="evidence" value="ECO:0007669"/>
    <property type="project" value="TreeGrafter"/>
</dbReference>
<protein>
    <submittedName>
        <fullName evidence="4">Acetyl-CoA synthetase-like protein</fullName>
    </submittedName>
</protein>
<dbReference type="InterPro" id="IPR042099">
    <property type="entry name" value="ANL_N_sf"/>
</dbReference>
<keyword evidence="1" id="KW-0596">Phosphopantetheine</keyword>
<keyword evidence="5" id="KW-1185">Reference proteome</keyword>
<feature type="non-terminal residue" evidence="4">
    <location>
        <position position="1"/>
    </location>
</feature>
<evidence type="ECO:0000313" key="4">
    <source>
        <dbReference type="EMBL" id="KAF1934467.1"/>
    </source>
</evidence>